<feature type="transmembrane region" description="Helical" evidence="1">
    <location>
        <begin position="130"/>
        <end position="146"/>
    </location>
</feature>
<evidence type="ECO:0000313" key="2">
    <source>
        <dbReference type="EMBL" id="GET08634.1"/>
    </source>
</evidence>
<dbReference type="RefSeq" id="WP_172586072.1">
    <property type="nucleotide sequence ID" value="NZ_BLAN01000079.1"/>
</dbReference>
<feature type="transmembrane region" description="Helical" evidence="1">
    <location>
        <begin position="275"/>
        <end position="294"/>
    </location>
</feature>
<feature type="transmembrane region" description="Helical" evidence="1">
    <location>
        <begin position="6"/>
        <end position="24"/>
    </location>
</feature>
<dbReference type="InterPro" id="IPR006750">
    <property type="entry name" value="YdcZ"/>
</dbReference>
<feature type="transmembrane region" description="Helical" evidence="1">
    <location>
        <begin position="31"/>
        <end position="49"/>
    </location>
</feature>
<dbReference type="GO" id="GO:0005886">
    <property type="term" value="C:plasma membrane"/>
    <property type="evidence" value="ECO:0007669"/>
    <property type="project" value="TreeGrafter"/>
</dbReference>
<dbReference type="Proteomes" id="UP000494178">
    <property type="component" value="Unassembled WGS sequence"/>
</dbReference>
<feature type="transmembrane region" description="Helical" evidence="1">
    <location>
        <begin position="95"/>
        <end position="118"/>
    </location>
</feature>
<feature type="transmembrane region" description="Helical" evidence="1">
    <location>
        <begin position="247"/>
        <end position="263"/>
    </location>
</feature>
<keyword evidence="1" id="KW-0472">Membrane</keyword>
<feature type="transmembrane region" description="Helical" evidence="1">
    <location>
        <begin position="69"/>
        <end position="88"/>
    </location>
</feature>
<gene>
    <name evidence="2" type="ORF">SY111_12580</name>
</gene>
<proteinExistence type="predicted"/>
<feature type="transmembrane region" description="Helical" evidence="1">
    <location>
        <begin position="186"/>
        <end position="205"/>
    </location>
</feature>
<sequence>MLKIVVGILIGMLVPLKTIVNLRLGKVVNALSLTALSTFSGGILSLLLINLVVEGKIYRNIQFIFNLPWWSYCAGICAAIALMINSFLFRKFDVILIIGITGASQLIAGTVIDSFGLLGTHYQELSLLKLQGVILTLLGVAIIIYKHRVSSELLLLSFCEGIFLAVSTAIISYTGNIFNSIGTGSLFSLLISLLFTIIIVIKVKSWLKLRKIKGAKLPLWSFSGGIFEGVTTYLKAKIVPIIGNSRLATWVMIGKILIGLIINKKKKLILKKSELIGLLLVIIGTSLIELDAFFNFSLVSPFFTCIWKRNLLIFMGNC</sequence>
<organism evidence="2">
    <name type="scientific">Ligilactobacillus agilis</name>
    <dbReference type="NCBI Taxonomy" id="1601"/>
    <lineage>
        <taxon>Bacteria</taxon>
        <taxon>Bacillati</taxon>
        <taxon>Bacillota</taxon>
        <taxon>Bacilli</taxon>
        <taxon>Lactobacillales</taxon>
        <taxon>Lactobacillaceae</taxon>
        <taxon>Ligilactobacillus</taxon>
    </lineage>
</organism>
<dbReference type="PANTHER" id="PTHR34821:SF2">
    <property type="entry name" value="INNER MEMBRANE PROTEIN YDCZ"/>
    <property type="match status" value="1"/>
</dbReference>
<dbReference type="Pfam" id="PF04657">
    <property type="entry name" value="DMT_YdcZ"/>
    <property type="match status" value="2"/>
</dbReference>
<dbReference type="AlphaFoldDB" id="A0A6F9XTL7"/>
<accession>A0A6F9XTL7</accession>
<name>A0A6F9XTL7_9LACO</name>
<dbReference type="EMBL" id="BLAN01000079">
    <property type="protein sequence ID" value="GET08634.1"/>
    <property type="molecule type" value="Genomic_DNA"/>
</dbReference>
<reference evidence="2" key="1">
    <citation type="submission" date="2019-10" db="EMBL/GenBank/DDBJ databases">
        <title>Lactobacillus agilis SY111 Whole Genome Sequencing Project.</title>
        <authorList>
            <person name="Suzuki S."/>
            <person name="Endo A."/>
            <person name="Maeno S."/>
            <person name="Shiwa Y."/>
            <person name="Matsutani M."/>
            <person name="Kajikawa A."/>
        </authorList>
    </citation>
    <scope>NUCLEOTIDE SEQUENCE</scope>
    <source>
        <strain evidence="2">SY111</strain>
    </source>
</reference>
<feature type="transmembrane region" description="Helical" evidence="1">
    <location>
        <begin position="153"/>
        <end position="174"/>
    </location>
</feature>
<evidence type="ECO:0000256" key="1">
    <source>
        <dbReference type="SAM" id="Phobius"/>
    </source>
</evidence>
<keyword evidence="1" id="KW-1133">Transmembrane helix</keyword>
<dbReference type="PANTHER" id="PTHR34821">
    <property type="entry name" value="INNER MEMBRANE PROTEIN YDCZ"/>
    <property type="match status" value="1"/>
</dbReference>
<keyword evidence="1" id="KW-0812">Transmembrane</keyword>
<protein>
    <submittedName>
        <fullName evidence="2">Membrane protein</fullName>
    </submittedName>
</protein>
<comment type="caution">
    <text evidence="2">The sequence shown here is derived from an EMBL/GenBank/DDBJ whole genome shotgun (WGS) entry which is preliminary data.</text>
</comment>